<feature type="transmembrane region" description="Helical" evidence="9">
    <location>
        <begin position="134"/>
        <end position="155"/>
    </location>
</feature>
<dbReference type="GO" id="GO:0005304">
    <property type="term" value="F:L-valine transmembrane transporter activity"/>
    <property type="evidence" value="ECO:0007669"/>
    <property type="project" value="TreeGrafter"/>
</dbReference>
<dbReference type="GO" id="GO:0005886">
    <property type="term" value="C:plasma membrane"/>
    <property type="evidence" value="ECO:0007669"/>
    <property type="project" value="UniProtKB-SubCell"/>
</dbReference>
<dbReference type="EMBL" id="AEKM01000001">
    <property type="protein sequence ID" value="EFQ56083.1"/>
    <property type="molecule type" value="Genomic_DNA"/>
</dbReference>
<dbReference type="AlphaFoldDB" id="E3CB28"/>
<dbReference type="GO" id="GO:0015190">
    <property type="term" value="F:L-leucine transmembrane transporter activity"/>
    <property type="evidence" value="ECO:0007669"/>
    <property type="project" value="TreeGrafter"/>
</dbReference>
<comment type="caution">
    <text evidence="10">The sequence shown here is derived from an EMBL/GenBank/DDBJ whole genome shotgun (WGS) entry which is preliminary data.</text>
</comment>
<proteinExistence type="inferred from homology"/>
<feature type="transmembrane region" description="Helical" evidence="9">
    <location>
        <begin position="92"/>
        <end position="114"/>
    </location>
</feature>
<organism evidence="10 11">
    <name type="scientific">Streptococcus parasanguinis F0405</name>
    <dbReference type="NCBI Taxonomy" id="905067"/>
    <lineage>
        <taxon>Bacteria</taxon>
        <taxon>Bacillati</taxon>
        <taxon>Bacillota</taxon>
        <taxon>Bacilli</taxon>
        <taxon>Lactobacillales</taxon>
        <taxon>Streptococcaceae</taxon>
        <taxon>Streptococcus</taxon>
    </lineage>
</organism>
<comment type="subcellular location">
    <subcellularLocation>
        <location evidence="1 9">Cell membrane</location>
        <topology evidence="1 9">Multi-pass membrane protein</topology>
    </subcellularLocation>
</comment>
<feature type="transmembrane region" description="Helical" evidence="9">
    <location>
        <begin position="25"/>
        <end position="43"/>
    </location>
</feature>
<evidence type="ECO:0000256" key="6">
    <source>
        <dbReference type="ARBA" id="ARBA00022970"/>
    </source>
</evidence>
<dbReference type="NCBIfam" id="TIGR00796">
    <property type="entry name" value="livcs"/>
    <property type="match status" value="1"/>
</dbReference>
<dbReference type="GO" id="GO:0015818">
    <property type="term" value="P:isoleucine transport"/>
    <property type="evidence" value="ECO:0007669"/>
    <property type="project" value="TreeGrafter"/>
</dbReference>
<feature type="transmembrane region" description="Helical" evidence="9">
    <location>
        <begin position="303"/>
        <end position="323"/>
    </location>
</feature>
<feature type="transmembrane region" description="Helical" evidence="9">
    <location>
        <begin position="246"/>
        <end position="268"/>
    </location>
</feature>
<evidence type="ECO:0000313" key="11">
    <source>
        <dbReference type="Proteomes" id="UP000003812"/>
    </source>
</evidence>
<dbReference type="GO" id="GO:0015188">
    <property type="term" value="F:L-isoleucine transmembrane transporter activity"/>
    <property type="evidence" value="ECO:0007669"/>
    <property type="project" value="TreeGrafter"/>
</dbReference>
<dbReference type="InterPro" id="IPR004685">
    <property type="entry name" value="Brnchd-chn_aa_trnsp_Livcs"/>
</dbReference>
<evidence type="ECO:0000256" key="3">
    <source>
        <dbReference type="ARBA" id="ARBA00022448"/>
    </source>
</evidence>
<evidence type="ECO:0000256" key="8">
    <source>
        <dbReference type="ARBA" id="ARBA00023136"/>
    </source>
</evidence>
<evidence type="ECO:0000256" key="7">
    <source>
        <dbReference type="ARBA" id="ARBA00022989"/>
    </source>
</evidence>
<evidence type="ECO:0000313" key="10">
    <source>
        <dbReference type="EMBL" id="EFQ56083.1"/>
    </source>
</evidence>
<accession>E3CB28</accession>
<feature type="transmembrane region" description="Helical" evidence="9">
    <location>
        <begin position="358"/>
        <end position="384"/>
    </location>
</feature>
<feature type="transmembrane region" description="Helical" evidence="9">
    <location>
        <begin position="396"/>
        <end position="416"/>
    </location>
</feature>
<evidence type="ECO:0000256" key="5">
    <source>
        <dbReference type="ARBA" id="ARBA00022692"/>
    </source>
</evidence>
<gene>
    <name evidence="10" type="primary">brnQ</name>
    <name evidence="10" type="ORF">HMPREF9626_1076</name>
</gene>
<evidence type="ECO:0000256" key="4">
    <source>
        <dbReference type="ARBA" id="ARBA00022475"/>
    </source>
</evidence>
<feature type="transmembrane region" description="Helical" evidence="9">
    <location>
        <begin position="335"/>
        <end position="352"/>
    </location>
</feature>
<dbReference type="PANTHER" id="PTHR30588:SF7">
    <property type="entry name" value="BRANCHED-CHAIN AMINO ACID CARRIER PROTEIN SAOUHSC_01411-RELATED"/>
    <property type="match status" value="1"/>
</dbReference>
<keyword evidence="3 9" id="KW-0813">Transport</keyword>
<protein>
    <recommendedName>
        <fullName evidence="9">Branched-chain amino acid transport system carrier protein</fullName>
    </recommendedName>
</protein>
<dbReference type="Proteomes" id="UP000003812">
    <property type="component" value="Unassembled WGS sequence"/>
</dbReference>
<keyword evidence="8 9" id="KW-0472">Membrane</keyword>
<dbReference type="Pfam" id="PF05525">
    <property type="entry name" value="Branch_AA_trans"/>
    <property type="match status" value="1"/>
</dbReference>
<feature type="transmembrane region" description="Helical" evidence="9">
    <location>
        <begin position="217"/>
        <end position="234"/>
    </location>
</feature>
<evidence type="ECO:0000256" key="2">
    <source>
        <dbReference type="ARBA" id="ARBA00008540"/>
    </source>
</evidence>
<evidence type="ECO:0000256" key="9">
    <source>
        <dbReference type="RuleBase" id="RU362122"/>
    </source>
</evidence>
<keyword evidence="6 9" id="KW-0029">Amino-acid transport</keyword>
<sequence length="457" mass="49102">MHSSNEFDKVKIIVFLRRSYVTKRFPDRFITVWYFFGAGNLIFPPALGALSGNQFWPAIAGFVLSGVGIAIVTLIIGTLNPKGYIHEISRKISPVFAIVYLVALYLSIGPFFAIPRTATVSFEVGIAPLLGGMNASLALFIFTLVYFLLAFLIALNPSKILDRIGRILTPIFAILILILVVLGALKYSGHAPMVAAKAYQASAFGQGFLEGYNTLDALASVAFSVIAVTTLNQLGFSSKKEYIKTIWLVGIVVALGFSVLYIGLGYLGNHFPIPASVMASDTNKGVYVLSEATKAIFGPTAQIFLAGMVTVTCFTTTAGLIVSTSEFFHSTFPKVTYKVYASVFTLIGFAIANLGLNAIIAFSLPVLMILYPITITIVLIVIVNKFVALSKPGMQLTIFLASVVSLASVLASTFKISLVEKGIALLPFAAQSLPWLVPVVIGILLSLVLPNKQTAEE</sequence>
<comment type="similarity">
    <text evidence="2 9">Belongs to the branched chain amino acid transporter family.</text>
</comment>
<comment type="function">
    <text evidence="9">Component of the transport system for branched-chain amino acids.</text>
</comment>
<keyword evidence="5 9" id="KW-0812">Transmembrane</keyword>
<reference evidence="10 11" key="1">
    <citation type="submission" date="2010-10" db="EMBL/GenBank/DDBJ databases">
        <authorList>
            <person name="Durkin A.S."/>
            <person name="Madupu R."/>
            <person name="Torralba M."/>
            <person name="Gillis M."/>
            <person name="Methe B."/>
            <person name="Sutton G."/>
            <person name="Nelson K.E."/>
        </authorList>
    </citation>
    <scope>NUCLEOTIDE SEQUENCE [LARGE SCALE GENOMIC DNA]</scope>
    <source>
        <strain evidence="10 11">F0405</strain>
    </source>
</reference>
<feature type="transmembrane region" description="Helical" evidence="9">
    <location>
        <begin position="428"/>
        <end position="449"/>
    </location>
</feature>
<feature type="transmembrane region" description="Helical" evidence="9">
    <location>
        <begin position="55"/>
        <end position="80"/>
    </location>
</feature>
<feature type="transmembrane region" description="Helical" evidence="9">
    <location>
        <begin position="167"/>
        <end position="185"/>
    </location>
</feature>
<keyword evidence="4" id="KW-1003">Cell membrane</keyword>
<name>E3CB28_STRPA</name>
<keyword evidence="7 9" id="KW-1133">Transmembrane helix</keyword>
<dbReference type="GO" id="GO:0015820">
    <property type="term" value="P:L-leucine transport"/>
    <property type="evidence" value="ECO:0007669"/>
    <property type="project" value="TreeGrafter"/>
</dbReference>
<evidence type="ECO:0000256" key="1">
    <source>
        <dbReference type="ARBA" id="ARBA00004651"/>
    </source>
</evidence>
<dbReference type="PANTHER" id="PTHR30588">
    <property type="entry name" value="BRANCHED-CHAIN AMINO ACID TRANSPORT SYSTEM 2 CARRIER PROTEIN"/>
    <property type="match status" value="1"/>
</dbReference>